<evidence type="ECO:0000313" key="2">
    <source>
        <dbReference type="EMBL" id="EDY56525.1"/>
    </source>
</evidence>
<dbReference type="PROSITE" id="PS50231">
    <property type="entry name" value="RICIN_B_LECTIN"/>
    <property type="match status" value="1"/>
</dbReference>
<dbReference type="HOGENOM" id="CLU_1539224_0_0_11"/>
<feature type="chain" id="PRO_5002831955" evidence="1">
    <location>
        <begin position="48"/>
        <end position="174"/>
    </location>
</feature>
<protein>
    <submittedName>
        <fullName evidence="2">Uncharacterized protein</fullName>
    </submittedName>
</protein>
<dbReference type="Gene3D" id="2.80.10.50">
    <property type="match status" value="1"/>
</dbReference>
<reference evidence="2" key="1">
    <citation type="submission" date="2009-10" db="EMBL/GenBank/DDBJ databases">
        <title>The genome sequence of Streptomyces sviceus strain ATCC 29083.</title>
        <authorList>
            <consortium name="The Broad Institute Genome Sequencing Platform"/>
            <consortium name="Broad Institute Microbial Sequencing Center"/>
            <person name="Fischbach M."/>
            <person name="Godfrey P."/>
            <person name="Ward D."/>
            <person name="Young S."/>
            <person name="Zeng Q."/>
            <person name="Koehrsen M."/>
            <person name="Alvarado L."/>
            <person name="Berlin A.M."/>
            <person name="Bochicchio J."/>
            <person name="Borenstein D."/>
            <person name="Chapman S.B."/>
            <person name="Chen Z."/>
            <person name="Engels R."/>
            <person name="Freedman E."/>
            <person name="Gellesch M."/>
            <person name="Goldberg J."/>
            <person name="Griggs A."/>
            <person name="Gujja S."/>
            <person name="Heilman E.R."/>
            <person name="Heiman D.I."/>
            <person name="Hepburn T.A."/>
            <person name="Howarth C."/>
            <person name="Jen D."/>
            <person name="Larson L."/>
            <person name="Lewis B."/>
            <person name="Mehta T."/>
            <person name="Park D."/>
            <person name="Pearson M."/>
            <person name="Richards J."/>
            <person name="Roberts A."/>
            <person name="Saif S."/>
            <person name="Shea T.D."/>
            <person name="Shenoy N."/>
            <person name="Sisk P."/>
            <person name="Stolte C."/>
            <person name="Sykes S.N."/>
            <person name="Thomson T."/>
            <person name="Walk T."/>
            <person name="White J."/>
            <person name="Yandava C."/>
            <person name="Straight P."/>
            <person name="Clardy J."/>
            <person name="Hung D."/>
            <person name="Kolter R."/>
            <person name="Mekalanos J."/>
            <person name="Walker S."/>
            <person name="Walsh C.T."/>
            <person name="Wieland-Brown L.C."/>
            <person name="Haas B."/>
            <person name="Nusbaum C."/>
            <person name="Birren B."/>
        </authorList>
    </citation>
    <scope>NUCLEOTIDE SEQUENCE [LARGE SCALE GENOMIC DNA]</scope>
    <source>
        <strain evidence="2">ATCC 29083</strain>
    </source>
</reference>
<evidence type="ECO:0000256" key="1">
    <source>
        <dbReference type="SAM" id="SignalP"/>
    </source>
</evidence>
<keyword evidence="3" id="KW-1185">Reference proteome</keyword>
<dbReference type="CDD" id="cd23415">
    <property type="entry name" value="beta-trefoil_Ricin_AH"/>
    <property type="match status" value="1"/>
</dbReference>
<gene>
    <name evidence="2" type="ORF">SSEG_03105</name>
</gene>
<dbReference type="SUPFAM" id="SSF50370">
    <property type="entry name" value="Ricin B-like lectins"/>
    <property type="match status" value="1"/>
</dbReference>
<name>B5HUM0_STRX2</name>
<dbReference type="AlphaFoldDB" id="B5HUM0"/>
<dbReference type="Proteomes" id="UP000002785">
    <property type="component" value="Chromosome"/>
</dbReference>
<proteinExistence type="predicted"/>
<organism evidence="2 3">
    <name type="scientific">Streptomyces sviceus (strain ATCC 29083 / DSM 924 / JCM 4929 / NBRC 13980 / NCIMB 11184 / NRRL 5439 / UC 5370)</name>
    <dbReference type="NCBI Taxonomy" id="463191"/>
    <lineage>
        <taxon>Bacteria</taxon>
        <taxon>Bacillati</taxon>
        <taxon>Actinomycetota</taxon>
        <taxon>Actinomycetes</taxon>
        <taxon>Kitasatosporales</taxon>
        <taxon>Streptomycetaceae</taxon>
        <taxon>Streptomyces</taxon>
    </lineage>
</organism>
<dbReference type="InterPro" id="IPR035992">
    <property type="entry name" value="Ricin_B-like_lectins"/>
</dbReference>
<feature type="signal peptide" evidence="1">
    <location>
        <begin position="1"/>
        <end position="47"/>
    </location>
</feature>
<evidence type="ECO:0000313" key="3">
    <source>
        <dbReference type="Proteomes" id="UP000002785"/>
    </source>
</evidence>
<dbReference type="EMBL" id="CM000951">
    <property type="protein sequence ID" value="EDY56525.1"/>
    <property type="molecule type" value="Genomic_DNA"/>
</dbReference>
<sequence length="174" mass="19309">MVFGDPVEVPLKTTARRPPVRRPTRKAFAALIAAVGLALLTSTPASAADTTSRFANYRYGDCLRESSESGLKGDRCTTGRGSLLWQWNGRLNTNTTLKNNFWGRCLDSNDRGDVYPLRCNGGSYQKWRTVQPAARSAVMLQSVGTGRCLYQQDDGYYRTARCDRGAQNQRFTIG</sequence>
<dbReference type="eggNOG" id="ENOG50319VN">
    <property type="taxonomic scope" value="Bacteria"/>
</dbReference>
<keyword evidence="1" id="KW-0732">Signal</keyword>
<accession>B5HUM0</accession>